<proteinExistence type="predicted"/>
<dbReference type="KEGG" id="rhoz:GXP67_29255"/>
<evidence type="ECO:0000259" key="1">
    <source>
        <dbReference type="Pfam" id="PF18962"/>
    </source>
</evidence>
<dbReference type="InterPro" id="IPR026444">
    <property type="entry name" value="Secre_tail"/>
</dbReference>
<evidence type="ECO:0000313" key="2">
    <source>
        <dbReference type="EMBL" id="QHT70453.1"/>
    </source>
</evidence>
<dbReference type="Gene3D" id="2.60.40.10">
    <property type="entry name" value="Immunoglobulins"/>
    <property type="match status" value="2"/>
</dbReference>
<accession>A0A6C0GS70</accession>
<sequence length="1285" mass="139685">MPLLLLSSSTMMRGKHNICAKAGVCLKFSLIVSFMFLCFFSSFAQPTLVKDINTASAKYFYPMHLTQSNGILYFSASDPTHGQELWRSDGTPEGTFLLKDLNPGLAGSNPSHLLDVNGTLYFVANGYSTNTSYVTRTGGYQLWKTDGTLAGTQKVADVSLGRWDIEESPAPIVLTKAGNTVFYSTDNNPYWYYLKSSKGGSFWINRIYGEETLFTEVNNTLYISGSTYYGSGLLKTDGTEEGTSLIFAGDFPKNISSVNGILFFTAYDPVNKHALWKSDGTPAGTVLVKSIPGIIYSSLIRNTDSINGIILYFAAGSVLWKSDGTSEGTMPMKEFAASSFIYALQAVNGTLFFINGRELWKSDGTTAGTTLVKDIGAGSSEVLPSSGGYFYFKMYEPYPSKNFSLWRSDGSQSGTIKLKNFNQQSDYYYFDNRHFADVKGTLFFVPNTDELWKSDGTSAGTVKINISLPTMNGASSPQSITRAGNTLYFSANNGIQGEELWKSDGTSAGTTLVKDIYPGAADAAPSLLTAVNSVVYFSASDSLHGRELWKSDGTPEGTVLVRDIYPGTATSNVRNLIQVNGTLFFTANHPSYGEELWKSDGTPAGTVMVKDIVPGIERYDYRAFNNITVVNGLLYFTTSYPTPNNPNYYTTIFWKSDGTPAGTVQVKDINPGYYANIGNLINVNGTLFFTANDGIHGIELWKSDGTPAGTVMVKDIVPGKDGAYPEQLITNNGLLYFVFYEPSTGYAIWKSDGTAQGTSLFRKLPSGSEEYFSKLRYINGRFYFFSWRNIDDGGDGTATLWTIEDTAGSNPVKLKDNFYGRYSYSPSVFFSSNGILYFVMNDGKHGNELWRSDGTIAGTALVDDLPGSPYNDTFATLNNTLYFSIYTQKISRELWKYDPSACVSVTNKNLLVQANSVCLGQDGKILLKGSQANVPYQAYLNNAAIGNPVQGGGDITLTIPAVSLNVGNNTFTIKASGCTLVELTSKATITVLNCPTISCNNTTQSSLVVNPSSGSILSGTSLYLKTIPGASSYTLQVSTSANFTTGVITKTTASRLSIGTFYASFPELSLNQKYYVRVYTNLGLCWGPVTSFTTASAAGSTYVVNPSDGSTTTGTSLYLNTVPTATSYTVQVSTSANFTTGVLTKTTASRLSTGTYYAVFAELALNQKYYVRVKTNLSDTWGRTTSFTRVNATARLAASEESVQENLENKASLYPNPFEDKLTLVTEHTGKHSIHIVDNLGRTVYQATTQGNQTELNLAHLKAGVYMLKLSTEEGQTQVSRVIKK</sequence>
<keyword evidence="3" id="KW-1185">Reference proteome</keyword>
<dbReference type="NCBIfam" id="TIGR04534">
    <property type="entry name" value="ELWxxDGT_rpt"/>
    <property type="match status" value="5"/>
</dbReference>
<dbReference type="InterPro" id="IPR030916">
    <property type="entry name" value="ELWxxDGT_rpt"/>
</dbReference>
<dbReference type="InterPro" id="IPR013783">
    <property type="entry name" value="Ig-like_fold"/>
</dbReference>
<name>A0A6C0GS70_9BACT</name>
<evidence type="ECO:0000313" key="3">
    <source>
        <dbReference type="Proteomes" id="UP000480178"/>
    </source>
</evidence>
<dbReference type="RefSeq" id="WP_162446430.1">
    <property type="nucleotide sequence ID" value="NZ_CP048222.1"/>
</dbReference>
<dbReference type="NCBIfam" id="TIGR04183">
    <property type="entry name" value="Por_Secre_tail"/>
    <property type="match status" value="1"/>
</dbReference>
<protein>
    <submittedName>
        <fullName evidence="2">T9SS type A sorting domain-containing protein</fullName>
    </submittedName>
</protein>
<dbReference type="EMBL" id="CP048222">
    <property type="protein sequence ID" value="QHT70453.1"/>
    <property type="molecule type" value="Genomic_DNA"/>
</dbReference>
<gene>
    <name evidence="2" type="ORF">GXP67_29255</name>
</gene>
<reference evidence="2 3" key="1">
    <citation type="submission" date="2020-01" db="EMBL/GenBank/DDBJ databases">
        <authorList>
            <person name="Kim M.K."/>
        </authorList>
    </citation>
    <scope>NUCLEOTIDE SEQUENCE [LARGE SCALE GENOMIC DNA]</scope>
    <source>
        <strain evidence="2 3">172606-1</strain>
    </source>
</reference>
<dbReference type="Proteomes" id="UP000480178">
    <property type="component" value="Chromosome"/>
</dbReference>
<dbReference type="Pfam" id="PF18962">
    <property type="entry name" value="Por_Secre_tail"/>
    <property type="match status" value="1"/>
</dbReference>
<organism evidence="2 3">
    <name type="scientific">Rhodocytophaga rosea</name>
    <dbReference type="NCBI Taxonomy" id="2704465"/>
    <lineage>
        <taxon>Bacteria</taxon>
        <taxon>Pseudomonadati</taxon>
        <taxon>Bacteroidota</taxon>
        <taxon>Cytophagia</taxon>
        <taxon>Cytophagales</taxon>
        <taxon>Rhodocytophagaceae</taxon>
        <taxon>Rhodocytophaga</taxon>
    </lineage>
</organism>
<feature type="domain" description="Secretion system C-terminal sorting" evidence="1">
    <location>
        <begin position="1213"/>
        <end position="1282"/>
    </location>
</feature>